<dbReference type="RefSeq" id="WP_133795103.1">
    <property type="nucleotide sequence ID" value="NZ_SOCA01000003.1"/>
</dbReference>
<feature type="signal peptide" evidence="1">
    <location>
        <begin position="1"/>
        <end position="22"/>
    </location>
</feature>
<dbReference type="AlphaFoldDB" id="A0A4R7RZQ5"/>
<reference evidence="2 3" key="1">
    <citation type="submission" date="2019-03" db="EMBL/GenBank/DDBJ databases">
        <title>Genomic Encyclopedia of Archaeal and Bacterial Type Strains, Phase II (KMG-II): from individual species to whole genera.</title>
        <authorList>
            <person name="Goeker M."/>
        </authorList>
    </citation>
    <scope>NUCLEOTIDE SEQUENCE [LARGE SCALE GENOMIC DNA]</scope>
    <source>
        <strain evidence="2 3">ATCC 25309</strain>
    </source>
</reference>
<dbReference type="EMBL" id="SOCA01000003">
    <property type="protein sequence ID" value="TDU70899.1"/>
    <property type="molecule type" value="Genomic_DNA"/>
</dbReference>
<organism evidence="2 3">
    <name type="scientific">Prosthecobacter fusiformis</name>
    <dbReference type="NCBI Taxonomy" id="48464"/>
    <lineage>
        <taxon>Bacteria</taxon>
        <taxon>Pseudomonadati</taxon>
        <taxon>Verrucomicrobiota</taxon>
        <taxon>Verrucomicrobiia</taxon>
        <taxon>Verrucomicrobiales</taxon>
        <taxon>Verrucomicrobiaceae</taxon>
        <taxon>Prosthecobacter</taxon>
    </lineage>
</organism>
<feature type="chain" id="PRO_5020329974" evidence="1">
    <location>
        <begin position="23"/>
        <end position="188"/>
    </location>
</feature>
<sequence>MKSPLLRMALPWMACLCPVIFACNLHGQLAPPTRWENARETAKEENLQAEAAKTKPMAEQMAAMMRPLPEVRPELGNTLYKKSIILFDGQMHTLIPIGSILHLPAALRERIIAEPKGDFTYWPDFLKRNASWLAGKEVPLKMAEGDAKLAAAVLKETAKSNQLLVSVYRQCPISVLEPTPAPIKRTAP</sequence>
<keyword evidence="3" id="KW-1185">Reference proteome</keyword>
<keyword evidence="1" id="KW-0732">Signal</keyword>
<dbReference type="PROSITE" id="PS51257">
    <property type="entry name" value="PROKAR_LIPOPROTEIN"/>
    <property type="match status" value="1"/>
</dbReference>
<evidence type="ECO:0000256" key="1">
    <source>
        <dbReference type="SAM" id="SignalP"/>
    </source>
</evidence>
<dbReference type="Proteomes" id="UP000295662">
    <property type="component" value="Unassembled WGS sequence"/>
</dbReference>
<dbReference type="OrthoDB" id="193316at2"/>
<name>A0A4R7RZQ5_9BACT</name>
<evidence type="ECO:0000313" key="3">
    <source>
        <dbReference type="Proteomes" id="UP000295662"/>
    </source>
</evidence>
<gene>
    <name evidence="2" type="ORF">EI77_02017</name>
</gene>
<protein>
    <submittedName>
        <fullName evidence="2">Uncharacterized protein</fullName>
    </submittedName>
</protein>
<comment type="caution">
    <text evidence="2">The sequence shown here is derived from an EMBL/GenBank/DDBJ whole genome shotgun (WGS) entry which is preliminary data.</text>
</comment>
<proteinExistence type="predicted"/>
<evidence type="ECO:0000313" key="2">
    <source>
        <dbReference type="EMBL" id="TDU70899.1"/>
    </source>
</evidence>
<accession>A0A4R7RZQ5</accession>